<proteinExistence type="predicted"/>
<feature type="domain" description="Secretion system C-terminal sorting" evidence="3">
    <location>
        <begin position="231"/>
        <end position="296"/>
    </location>
</feature>
<evidence type="ECO:0000313" key="5">
    <source>
        <dbReference type="Proteomes" id="UP000271937"/>
    </source>
</evidence>
<feature type="signal peptide" evidence="2">
    <location>
        <begin position="1"/>
        <end position="18"/>
    </location>
</feature>
<gene>
    <name evidence="4" type="ORF">EG849_07865</name>
</gene>
<dbReference type="Proteomes" id="UP000271937">
    <property type="component" value="Unassembled WGS sequence"/>
</dbReference>
<reference evidence="4 5" key="1">
    <citation type="submission" date="2018-11" db="EMBL/GenBank/DDBJ databases">
        <title>Flavobacterium sp. nov., YIM 102600 draft genome.</title>
        <authorList>
            <person name="Li G."/>
            <person name="Jiang Y."/>
        </authorList>
    </citation>
    <scope>NUCLEOTIDE SEQUENCE [LARGE SCALE GENOMIC DNA]</scope>
    <source>
        <strain evidence="4 5">YIM 102600</strain>
    </source>
</reference>
<feature type="chain" id="PRO_5018249187" evidence="2">
    <location>
        <begin position="19"/>
        <end position="300"/>
    </location>
</feature>
<dbReference type="NCBIfam" id="TIGR04183">
    <property type="entry name" value="Por_Secre_tail"/>
    <property type="match status" value="1"/>
</dbReference>
<evidence type="ECO:0000313" key="4">
    <source>
        <dbReference type="EMBL" id="RRJ91782.1"/>
    </source>
</evidence>
<dbReference type="EMBL" id="RQVR01000007">
    <property type="protein sequence ID" value="RRJ91782.1"/>
    <property type="molecule type" value="Genomic_DNA"/>
</dbReference>
<dbReference type="AlphaFoldDB" id="A0A3P3W9E0"/>
<accession>A0A3P3W9E0</accession>
<comment type="caution">
    <text evidence="4">The sequence shown here is derived from an EMBL/GenBank/DDBJ whole genome shotgun (WGS) entry which is preliminary data.</text>
</comment>
<dbReference type="OrthoDB" id="869215at2"/>
<sequence>MRKTLFLFAFMTTAVTFGQVTIGTGTTVDSNAGLSTPISIFYSTSLSQFIYLSSEIGVAGTITSIDFKVNNTNALTNTNGMIDVWIGHTTRASYNPVVSSTGADWISVAAHQQVMANGTFTQTGTTLKFTFTTPFEYNGTDNLVITVDANKPDDDGSSTLFYQIPGTANIMCLMIRTDNAADNANPLNPPLNYTGSTPATSVQAKTTRPQIVLNGLSLGIKEQSMASTISVYPNPVKDNLHLTSTGNAISASIYTLTGQFVKSPKIVANKIQTDDIATGVYLIKLNMEDGSKATLKFIKE</sequence>
<keyword evidence="5" id="KW-1185">Reference proteome</keyword>
<evidence type="ECO:0000256" key="2">
    <source>
        <dbReference type="SAM" id="SignalP"/>
    </source>
</evidence>
<organism evidence="4 5">
    <name type="scientific">Flavobacterium macacae</name>
    <dbReference type="NCBI Taxonomy" id="2488993"/>
    <lineage>
        <taxon>Bacteria</taxon>
        <taxon>Pseudomonadati</taxon>
        <taxon>Bacteroidota</taxon>
        <taxon>Flavobacteriia</taxon>
        <taxon>Flavobacteriales</taxon>
        <taxon>Flavobacteriaceae</taxon>
        <taxon>Flavobacterium</taxon>
    </lineage>
</organism>
<evidence type="ECO:0000259" key="3">
    <source>
        <dbReference type="Pfam" id="PF18962"/>
    </source>
</evidence>
<dbReference type="RefSeq" id="WP_125012530.1">
    <property type="nucleotide sequence ID" value="NZ_RQVR01000007.1"/>
</dbReference>
<evidence type="ECO:0000256" key="1">
    <source>
        <dbReference type="ARBA" id="ARBA00022729"/>
    </source>
</evidence>
<dbReference type="InterPro" id="IPR026444">
    <property type="entry name" value="Secre_tail"/>
</dbReference>
<name>A0A3P3W9E0_9FLAO</name>
<protein>
    <submittedName>
        <fullName evidence="4">T9SS C-terminal target domain-containing protein</fullName>
    </submittedName>
</protein>
<dbReference type="Pfam" id="PF18962">
    <property type="entry name" value="Por_Secre_tail"/>
    <property type="match status" value="1"/>
</dbReference>
<keyword evidence="1 2" id="KW-0732">Signal</keyword>